<dbReference type="EMBL" id="JACCHT010000002">
    <property type="protein sequence ID" value="NYT28420.1"/>
    <property type="molecule type" value="Genomic_DNA"/>
</dbReference>
<dbReference type="AlphaFoldDB" id="A0A853F8E8"/>
<protein>
    <submittedName>
        <fullName evidence="1">Uncharacterized protein</fullName>
    </submittedName>
</protein>
<evidence type="ECO:0000313" key="1">
    <source>
        <dbReference type="EMBL" id="NYT28420.1"/>
    </source>
</evidence>
<proteinExistence type="predicted"/>
<dbReference type="Proteomes" id="UP000568751">
    <property type="component" value="Unassembled WGS sequence"/>
</dbReference>
<name>A0A853F8E8_9GAMM</name>
<reference evidence="1 2" key="1">
    <citation type="submission" date="2020-05" db="EMBL/GenBank/DDBJ databases">
        <title>Horizontal transmission and recombination maintain forever young bacterial symbiont genomes.</title>
        <authorList>
            <person name="Russell S.L."/>
            <person name="Pepper-Tunick E."/>
            <person name="Svedberg J."/>
            <person name="Byrne A."/>
            <person name="Ruelas Castillo J."/>
            <person name="Vollmers C."/>
            <person name="Beinart R.A."/>
            <person name="Corbett-Detig R."/>
        </authorList>
    </citation>
    <scope>NUCLEOTIDE SEQUENCE [LARGE SCALE GENOMIC DNA]</scope>
    <source>
        <strain evidence="1">455</strain>
    </source>
</reference>
<organism evidence="1 2">
    <name type="scientific">Candidatus Thiodubiliella endoseptemdiera</name>
    <dbReference type="NCBI Taxonomy" id="2738886"/>
    <lineage>
        <taxon>Bacteria</taxon>
        <taxon>Pseudomonadati</taxon>
        <taxon>Pseudomonadota</taxon>
        <taxon>Gammaproteobacteria</taxon>
        <taxon>Candidatus Pseudothioglobaceae</taxon>
        <taxon>Candidatus Thiodubiliella</taxon>
    </lineage>
</organism>
<gene>
    <name evidence="1" type="ORF">H0A76_11460</name>
</gene>
<sequence length="277" mass="30830">MNRQRSLIQTDLGNQFNLPGIALDGDTFNFGNTPGLENLGNIRITDPNSNISLDTLDGTQLKQYRAMGEEAYAEAYKQGLVSKSPYAMSNQDINFNRWVKKNNIENLDIDSQIAYTKSVTREALTKFSEGGLIFQEDPSYKAKGKFKRAGGTFFNKKTGEDLISYMTKAGLNFNAAPSERLKRLGFRGENGNITKNGFVQDLGQLSDNFAYTGMYQKASSNGSLDKGISRLKTRLALGVNSIELLLGDLFTGGVSTEARELLIKRIRALEEEFKYKH</sequence>
<evidence type="ECO:0000313" key="2">
    <source>
        <dbReference type="Proteomes" id="UP000568751"/>
    </source>
</evidence>
<accession>A0A853F8E8</accession>
<comment type="caution">
    <text evidence="1">The sequence shown here is derived from an EMBL/GenBank/DDBJ whole genome shotgun (WGS) entry which is preliminary data.</text>
</comment>